<dbReference type="InterPro" id="IPR011711">
    <property type="entry name" value="GntR_C"/>
</dbReference>
<organism evidence="5 6">
    <name type="scientific">Haematobacter genomosp. 1</name>
    <dbReference type="NCBI Taxonomy" id="366618"/>
    <lineage>
        <taxon>Bacteria</taxon>
        <taxon>Pseudomonadati</taxon>
        <taxon>Pseudomonadota</taxon>
        <taxon>Alphaproteobacteria</taxon>
        <taxon>Rhodobacterales</taxon>
        <taxon>Paracoccaceae</taxon>
        <taxon>Haematobacter</taxon>
    </lineage>
</organism>
<keyword evidence="3" id="KW-0804">Transcription</keyword>
<dbReference type="EMBL" id="NIPW01000030">
    <property type="protein sequence ID" value="OWJ76120.1"/>
    <property type="molecule type" value="Genomic_DNA"/>
</dbReference>
<dbReference type="GO" id="GO:0003677">
    <property type="term" value="F:DNA binding"/>
    <property type="evidence" value="ECO:0007669"/>
    <property type="project" value="UniProtKB-KW"/>
</dbReference>
<dbReference type="CDD" id="cd07377">
    <property type="entry name" value="WHTH_GntR"/>
    <property type="match status" value="1"/>
</dbReference>
<dbReference type="PRINTS" id="PR00035">
    <property type="entry name" value="HTHGNTR"/>
</dbReference>
<sequence length="269" mass="30340">MSFIENNLAESEMAKTTRRAASKAEALADTLRLAIASGEFPANSLLPGEVELMEQHNISRPTYREAIRVLEAEGLLTVERGPRGGTRVLRPTIEPIARQIGFYFQMQRMTLGEVMDYRLQTEPAAVHHIVRARNFDAIEALRACMVEQRAAISRNDPAEVAIAYNELDDEFRRTLVKHSGNGITEVFGEILDEVMTRHLENRAHATRSAEEDLAGRYEAGVGTKMKLIRRAEAGDAEEAANVWRLYLNAYRERIEEMGRDRINLMPIAC</sequence>
<dbReference type="Proteomes" id="UP000196878">
    <property type="component" value="Unassembled WGS sequence"/>
</dbReference>
<dbReference type="OrthoDB" id="9028214at2"/>
<comment type="caution">
    <text evidence="5">The sequence shown here is derived from an EMBL/GenBank/DDBJ whole genome shotgun (WGS) entry which is preliminary data.</text>
</comment>
<accession>A0A212A8J7</accession>
<dbReference type="SMART" id="SM00895">
    <property type="entry name" value="FCD"/>
    <property type="match status" value="1"/>
</dbReference>
<dbReference type="PANTHER" id="PTHR43537:SF44">
    <property type="entry name" value="GNTR FAMILY REGULATORY PROTEIN"/>
    <property type="match status" value="1"/>
</dbReference>
<dbReference type="PROSITE" id="PS50949">
    <property type="entry name" value="HTH_GNTR"/>
    <property type="match status" value="1"/>
</dbReference>
<dbReference type="SUPFAM" id="SSF48008">
    <property type="entry name" value="GntR ligand-binding domain-like"/>
    <property type="match status" value="1"/>
</dbReference>
<evidence type="ECO:0000256" key="1">
    <source>
        <dbReference type="ARBA" id="ARBA00023015"/>
    </source>
</evidence>
<dbReference type="AlphaFoldDB" id="A0A212A8J7"/>
<dbReference type="SUPFAM" id="SSF46785">
    <property type="entry name" value="Winged helix' DNA-binding domain"/>
    <property type="match status" value="1"/>
</dbReference>
<dbReference type="Pfam" id="PF07729">
    <property type="entry name" value="FCD"/>
    <property type="match status" value="1"/>
</dbReference>
<keyword evidence="6" id="KW-1185">Reference proteome</keyword>
<dbReference type="PANTHER" id="PTHR43537">
    <property type="entry name" value="TRANSCRIPTIONAL REGULATOR, GNTR FAMILY"/>
    <property type="match status" value="1"/>
</dbReference>
<evidence type="ECO:0000256" key="2">
    <source>
        <dbReference type="ARBA" id="ARBA00023125"/>
    </source>
</evidence>
<gene>
    <name evidence="5" type="ORF">CDV49_15565</name>
</gene>
<dbReference type="InterPro" id="IPR008920">
    <property type="entry name" value="TF_FadR/GntR_C"/>
</dbReference>
<reference evidence="5 6" key="1">
    <citation type="submission" date="2016-12" db="EMBL/GenBank/DDBJ databases">
        <title>Comparison of Traditional DNA-DNA Hybridization with In Silico Genomic Analysis.</title>
        <authorList>
            <person name="Nicholson A.C."/>
            <person name="Humrighouse B.W."/>
            <person name="Graziano J."/>
            <person name="Lasker B."/>
            <person name="Whitney A.M."/>
            <person name="Mcquiston J.R."/>
        </authorList>
    </citation>
    <scope>NUCLEOTIDE SEQUENCE [LARGE SCALE GENOMIC DNA]</scope>
    <source>
        <strain evidence="5 6">H2240</strain>
    </source>
</reference>
<dbReference type="GO" id="GO:0003700">
    <property type="term" value="F:DNA-binding transcription factor activity"/>
    <property type="evidence" value="ECO:0007669"/>
    <property type="project" value="InterPro"/>
</dbReference>
<name>A0A212A8J7_9RHOB</name>
<dbReference type="InterPro" id="IPR036390">
    <property type="entry name" value="WH_DNA-bd_sf"/>
</dbReference>
<keyword evidence="2" id="KW-0238">DNA-binding</keyword>
<dbReference type="Gene3D" id="1.20.120.530">
    <property type="entry name" value="GntR ligand-binding domain-like"/>
    <property type="match status" value="1"/>
</dbReference>
<dbReference type="Pfam" id="PF00392">
    <property type="entry name" value="GntR"/>
    <property type="match status" value="1"/>
</dbReference>
<protein>
    <recommendedName>
        <fullName evidence="4">HTH gntR-type domain-containing protein</fullName>
    </recommendedName>
</protein>
<evidence type="ECO:0000256" key="3">
    <source>
        <dbReference type="ARBA" id="ARBA00023163"/>
    </source>
</evidence>
<feature type="domain" description="HTH gntR-type" evidence="4">
    <location>
        <begin position="21"/>
        <end position="91"/>
    </location>
</feature>
<dbReference type="InterPro" id="IPR036388">
    <property type="entry name" value="WH-like_DNA-bd_sf"/>
</dbReference>
<dbReference type="Gene3D" id="1.10.10.10">
    <property type="entry name" value="Winged helix-like DNA-binding domain superfamily/Winged helix DNA-binding domain"/>
    <property type="match status" value="1"/>
</dbReference>
<dbReference type="InterPro" id="IPR000524">
    <property type="entry name" value="Tscrpt_reg_HTH_GntR"/>
</dbReference>
<evidence type="ECO:0000259" key="4">
    <source>
        <dbReference type="PROSITE" id="PS50949"/>
    </source>
</evidence>
<evidence type="ECO:0000313" key="6">
    <source>
        <dbReference type="Proteomes" id="UP000196878"/>
    </source>
</evidence>
<dbReference type="SMART" id="SM00345">
    <property type="entry name" value="HTH_GNTR"/>
    <property type="match status" value="1"/>
</dbReference>
<proteinExistence type="predicted"/>
<keyword evidence="1" id="KW-0805">Transcription regulation</keyword>
<evidence type="ECO:0000313" key="5">
    <source>
        <dbReference type="EMBL" id="OWJ76120.1"/>
    </source>
</evidence>